<feature type="compositionally biased region" description="Acidic residues" evidence="1">
    <location>
        <begin position="1170"/>
        <end position="1190"/>
    </location>
</feature>
<evidence type="ECO:0000256" key="2">
    <source>
        <dbReference type="SAM" id="SignalP"/>
    </source>
</evidence>
<dbReference type="InterPro" id="IPR057191">
    <property type="entry name" value="DUF7869"/>
</dbReference>
<sequence>MAAPLLLAWIASFVLRHARTDVERAIGATRVLVSVERALQACWALPQEVTRSLVKAQLQLKNAEHALKTEVAFLANGGGQRFWFDRFGWLRDEFPLRENWEREWRTSANGFQKDVERYLTVIDLQQQFLVFAGLCKLATAFDELAQLCRWPFGFYVRNLGVSPAHGRAVYARQSAGKAEVEEEVRNLLQNADTKALVGSVRKIMQVLEHHGLACRQCLSCMKVGVHDANRDGLGVSAFDCHRLCSEISDIGYDSQEFKGVAIQLQGAELDRIQAFNRKLQEEAHGLLGGASDMIRYASLAGSHANYAMRCFASHVEHKDDELTLDGRLSLERLASKDGAFYKAIVDGETWMVLDATCSTTWPTLAETVQAAYNAAGQLARHETDLQVMKKLHTCIVRLGGASYEKVKNHVLRSKPPNAGAVPRMYTFVMHFAGGRSGEFLRETEAFLRIKCVPARHLAVEVYESLATEMRHTGAQQFPKCRHALLKALFTIESRITASDLRRLFSQKSGMMPQLEECEGLIMDVQKLFKDLDVPAEVKLQHQGDFEISLMFCLLQKKEPGKEQHDSLQSVAHSAVMLMREHSGLKTPDLVSPWMREYDESGKQHTTAALEEAGFAVSQRVLHKKTKQEGEIVAMTSEKVTINLDSKTTMTVGAQDFLMGQWQTVKAKAPIEFLAWEDREPFKSVEVSVMELQASACLALCEAAKKKSLEGLIALQTKPAKDVIAAKAILKHALQIIPVTSKIQVQEATKGKQVPPSAISMGQKKIGEAVFDMWLMPHPLKEGCLVSPAFMVRSAEDESKANMEIWPALGRQQVKELKVPVLRNTKAVKKGEQLLVYRPKVEAEAAEDPTGHPKKKTMERRSGKQSNSVNYQCLDSLLKLRRQACNSALRKALAEAEACEERPTMNLRGRKKDTQARESDRAIAGHSVYLDTPETQRTASVRTQVLWSVQSSDLWVEYTQVNLEYLRSCIMDEKEAQALGRTRKRKAGEANSQAEESQIDDSQGLEEEAAEPPVMEESQGTIPYDVRFTGESFLVTRAVMADDGHDEEGAPAATSDPYLTPDSAADVKPAKHQRDDLKSEGIGLEHSGTDVQAAKRLPVKEEPQDEVYTHEQWLEWCASEGWGDESEGWGEWYTYESYEPVKDEPEPEEEEKEGEQEQEPAEPTEAAEAAEPAEENEGEDEIEELLIDDSDSSSPGHQRRVQTTVLHKAMPVERPRRDVPPPPPVPRKSARTLSSLPPPPPPTSMAASTRRDVPVPPPPPPPFAAARPDASLRDAPWRREMSGVESRASSSERSGSSTDRSSRRKGHGKGGEYVPGGHGFRLASGEYSAPGQGRKRTRNRGGVAERMKQDLRRLQEERDADHSALRTAVELSGHLVLGSKGKGGDALDGGSAGPLLAIAQCMYARAKGCQSTDVVQGGLQSVSPWRELFSWLRVTLHMSVLETEPACVINGKMMKSIGEKPENAAASVFAAGRVAGFTTTDSAKNDYSLFSELKKMIKRKAGRVATPDFIATFPPNPRELSIYRDAYTDDDPPLQLDESECIAMKNAVVYRSTNKSLRDDASKQQQIVPIAAPAPQHVNQQQMAFMHLMQNFAAFMSGGYLSEPVVVHNSAWSCELLAHAISTIAQHFHLELHKCDVRIHGDNSSKELKNNSCLRWLSELVSSHRIRSGCVATLQAGHSHEDIDATFGLLAAHLAGYSELHVPQDYIRALDEWLLQPKLRPRESLKMVRKVDRVRDWMKQFLSDEEFREPILLHLPQNIVQDATQLDDQAADAQKLRVYADKMRQPPYLMERAAGYYEKIASRDWDKGDLLPIGGTFPQLQLLQMLLQRARSFAVGGWASAGFCSNFYCAFKCKTNLSLLGGLLLAAFLYFSQRPRAKQCLKVLTGWSSLGPSASERCLEKLGCGPDDSEFFITLGPMTARKYFKHVDFSLGNRHGMLLERTSGKDCQLVVQEVKPVEVNILIKEKVVFIKTTDFVKKLARLLRGIGLALRVTGMRTLVTSVVNKVYPAVVSHYTNVEINAFEPAHASKGKISKAKLKQFVKFVDVTFEASPGVWEPKGCFIRPWQVSFHRDAGFKGYVDLFLSDPDLGGCEKISVSLPTSGMCAHRPPLTVADVTGATDGADLVEPMALLIVKGWTRCFALWFLMACAWESEEYLKALQPEVRKPCVTLSSAATRKRPNAFNILWQLRLLKDAAVEFEETWKDVSTFQSSFSIGRAEADAAFNMLTKMDALRPWDAQLQNTVGAVNLMVDRLKGDYEALALRMRKPWVDESREQRAQQPLQNEMDSLKNKNTSEKVKKELGDMEVWAQKKLEWGNRQGNVDVRYLADRYSKGVQKVQDFCARSHRLISIGPDNFSDSQAEMMRFAAAASDDGSAWVDDTLKVAKSVCNSRPNAALLVLSPVVHSGVNLHAIVTKRRAVEDKPRVSDLQKVDDAALSPAQRAQQKGVAGCGRILSTILEGVQGSKVLAVDFMCSRFNEWSQAVWQSQKNALSGASSTWQWRFMGIVVDLPDVPLRDQLAQKLPAAVSDERPLDLATTHAFEDDHIIPRDRLSAEPLFSKGLRLAIDVLCSLKACSNMASNSKVKVYVTKDYKVYLANETDASLDVKHGEICGFGLGSFTEKLARQVPGTDDGLAWCLRGDHETVVYTKDDVKKEISVASLICMMAQNYGIMEVLLADHNMQPLTKANGEPRPFRYGVVAKSKVACFAPKKLDGDLLNLRPTQLGGVFEAAFSKLPKTTTCQVLWQVKCDQSCPAEVIPLKPKLWLCADTTLRAGCAHWLKPEAKPLMSSRLEDVTALSDDEPAGEQGNGGQDEGVMKKPAASSEGKALKVYKEFYKTSNSYGLKMNGKQVMAVSAKGRKHVTADEIRDVADTWPGAAMMDARENANLASKEKKTLEKKAELAAPDPEGLDAEEGGEEEAAADGEGDDRCVEDVE</sequence>
<feature type="signal peptide" evidence="2">
    <location>
        <begin position="1"/>
        <end position="20"/>
    </location>
</feature>
<accession>A0ABP0IUM0</accession>
<keyword evidence="2" id="KW-0732">Signal</keyword>
<organism evidence="4 5">
    <name type="scientific">Durusdinium trenchii</name>
    <dbReference type="NCBI Taxonomy" id="1381693"/>
    <lineage>
        <taxon>Eukaryota</taxon>
        <taxon>Sar</taxon>
        <taxon>Alveolata</taxon>
        <taxon>Dinophyceae</taxon>
        <taxon>Suessiales</taxon>
        <taxon>Symbiodiniaceae</taxon>
        <taxon>Durusdinium</taxon>
    </lineage>
</organism>
<dbReference type="EMBL" id="CAXAMN010003692">
    <property type="protein sequence ID" value="CAK9005777.1"/>
    <property type="molecule type" value="Genomic_DNA"/>
</dbReference>
<feature type="region of interest" description="Disordered" evidence="1">
    <location>
        <begin position="906"/>
        <end position="925"/>
    </location>
</feature>
<protein>
    <recommendedName>
        <fullName evidence="3">DUF7869 domain-containing protein</fullName>
    </recommendedName>
</protein>
<evidence type="ECO:0000313" key="4">
    <source>
        <dbReference type="EMBL" id="CAK9005777.1"/>
    </source>
</evidence>
<comment type="caution">
    <text evidence="4">The sequence shown here is derived from an EMBL/GenBank/DDBJ whole genome shotgun (WGS) entry which is preliminary data.</text>
</comment>
<evidence type="ECO:0000313" key="5">
    <source>
        <dbReference type="Proteomes" id="UP001642484"/>
    </source>
</evidence>
<feature type="compositionally biased region" description="Basic and acidic residues" evidence="1">
    <location>
        <begin position="1067"/>
        <end position="1078"/>
    </location>
</feature>
<feature type="region of interest" description="Disordered" evidence="1">
    <location>
        <begin position="979"/>
        <end position="1019"/>
    </location>
</feature>
<dbReference type="Proteomes" id="UP001642484">
    <property type="component" value="Unassembled WGS sequence"/>
</dbReference>
<feature type="region of interest" description="Disordered" evidence="1">
    <location>
        <begin position="2798"/>
        <end position="2821"/>
    </location>
</feature>
<feature type="compositionally biased region" description="Low complexity" evidence="1">
    <location>
        <begin position="1285"/>
        <end position="1298"/>
    </location>
</feature>
<feature type="compositionally biased region" description="Basic and acidic residues" evidence="1">
    <location>
        <begin position="1097"/>
        <end position="1106"/>
    </location>
</feature>
<feature type="compositionally biased region" description="Acidic residues" evidence="1">
    <location>
        <begin position="2906"/>
        <end position="2924"/>
    </location>
</feature>
<feature type="region of interest" description="Disordered" evidence="1">
    <location>
        <begin position="1135"/>
        <end position="1345"/>
    </location>
</feature>
<dbReference type="Pfam" id="PF25273">
    <property type="entry name" value="DUF7869"/>
    <property type="match status" value="1"/>
</dbReference>
<feature type="compositionally biased region" description="Basic and acidic residues" evidence="1">
    <location>
        <begin position="911"/>
        <end position="922"/>
    </location>
</feature>
<gene>
    <name evidence="4" type="ORF">CCMP2556_LOCUS8197</name>
</gene>
<feature type="compositionally biased region" description="Basic and acidic residues" evidence="1">
    <location>
        <begin position="1269"/>
        <end position="1281"/>
    </location>
</feature>
<name>A0ABP0IUM0_9DINO</name>
<proteinExistence type="predicted"/>
<evidence type="ECO:0000259" key="3">
    <source>
        <dbReference type="Pfam" id="PF25273"/>
    </source>
</evidence>
<feature type="compositionally biased region" description="Polar residues" evidence="1">
    <location>
        <begin position="1191"/>
        <end position="1204"/>
    </location>
</feature>
<reference evidence="4 5" key="1">
    <citation type="submission" date="2024-02" db="EMBL/GenBank/DDBJ databases">
        <authorList>
            <person name="Chen Y."/>
            <person name="Shah S."/>
            <person name="Dougan E. K."/>
            <person name="Thang M."/>
            <person name="Chan C."/>
        </authorList>
    </citation>
    <scope>NUCLEOTIDE SEQUENCE [LARGE SCALE GENOMIC DNA]</scope>
</reference>
<feature type="domain" description="DUF7869" evidence="3">
    <location>
        <begin position="1604"/>
        <end position="1742"/>
    </location>
</feature>
<feature type="region of interest" description="Disordered" evidence="1">
    <location>
        <begin position="2894"/>
        <end position="2933"/>
    </location>
</feature>
<evidence type="ECO:0000256" key="1">
    <source>
        <dbReference type="SAM" id="MobiDB-lite"/>
    </source>
</evidence>
<feature type="compositionally biased region" description="Acidic residues" evidence="1">
    <location>
        <begin position="1144"/>
        <end position="1161"/>
    </location>
</feature>
<feature type="compositionally biased region" description="Pro residues" evidence="1">
    <location>
        <begin position="1253"/>
        <end position="1262"/>
    </location>
</feature>
<feature type="region of interest" description="Disordered" evidence="1">
    <location>
        <begin position="842"/>
        <end position="863"/>
    </location>
</feature>
<feature type="compositionally biased region" description="Acidic residues" evidence="1">
    <location>
        <begin position="996"/>
        <end position="1009"/>
    </location>
</feature>
<feature type="region of interest" description="Disordered" evidence="1">
    <location>
        <begin position="1044"/>
        <end position="1106"/>
    </location>
</feature>
<feature type="chain" id="PRO_5045476605" description="DUF7869 domain-containing protein" evidence="2">
    <location>
        <begin position="21"/>
        <end position="2933"/>
    </location>
</feature>
<feature type="compositionally biased region" description="Basic and acidic residues" evidence="1">
    <location>
        <begin position="1209"/>
        <end position="1218"/>
    </location>
</feature>
<keyword evidence="5" id="KW-1185">Reference proteome</keyword>